<evidence type="ECO:0000313" key="7">
    <source>
        <dbReference type="Proteomes" id="UP000247609"/>
    </source>
</evidence>
<dbReference type="EMBL" id="NOXG01000015">
    <property type="protein sequence ID" value="PYD75074.1"/>
    <property type="molecule type" value="Genomic_DNA"/>
</dbReference>
<accession>A0A318QB73</accession>
<dbReference type="AlphaFoldDB" id="A0A318QB73"/>
<dbReference type="InterPro" id="IPR036271">
    <property type="entry name" value="Tet_transcr_reg_TetR-rel_C_sf"/>
</dbReference>
<evidence type="ECO:0000256" key="3">
    <source>
        <dbReference type="ARBA" id="ARBA00023163"/>
    </source>
</evidence>
<dbReference type="GO" id="GO:0003677">
    <property type="term" value="F:DNA binding"/>
    <property type="evidence" value="ECO:0007669"/>
    <property type="project" value="UniProtKB-UniRule"/>
</dbReference>
<evidence type="ECO:0000259" key="5">
    <source>
        <dbReference type="PROSITE" id="PS50977"/>
    </source>
</evidence>
<comment type="caution">
    <text evidence="6">The sequence shown here is derived from an EMBL/GenBank/DDBJ whole genome shotgun (WGS) entry which is preliminary data.</text>
</comment>
<dbReference type="Gene3D" id="1.10.357.10">
    <property type="entry name" value="Tetracycline Repressor, domain 2"/>
    <property type="match status" value="1"/>
</dbReference>
<evidence type="ECO:0000256" key="1">
    <source>
        <dbReference type="ARBA" id="ARBA00023015"/>
    </source>
</evidence>
<dbReference type="Proteomes" id="UP000247609">
    <property type="component" value="Unassembled WGS sequence"/>
</dbReference>
<evidence type="ECO:0000256" key="2">
    <source>
        <dbReference type="ARBA" id="ARBA00023125"/>
    </source>
</evidence>
<dbReference type="PROSITE" id="PS50977">
    <property type="entry name" value="HTH_TETR_2"/>
    <property type="match status" value="1"/>
</dbReference>
<dbReference type="Pfam" id="PF00440">
    <property type="entry name" value="TetR_N"/>
    <property type="match status" value="1"/>
</dbReference>
<dbReference type="InterPro" id="IPR025996">
    <property type="entry name" value="MT1864/Rv1816-like_C"/>
</dbReference>
<keyword evidence="3" id="KW-0804">Transcription</keyword>
<keyword evidence="1" id="KW-0805">Transcription regulation</keyword>
<gene>
    <name evidence="6" type="ORF">CFR71_11300</name>
</gene>
<dbReference type="SUPFAM" id="SSF48498">
    <property type="entry name" value="Tetracyclin repressor-like, C-terminal domain"/>
    <property type="match status" value="1"/>
</dbReference>
<feature type="DNA-binding region" description="H-T-H motif" evidence="4">
    <location>
        <begin position="37"/>
        <end position="56"/>
    </location>
</feature>
<feature type="domain" description="HTH tetR-type" evidence="5">
    <location>
        <begin position="14"/>
        <end position="74"/>
    </location>
</feature>
<dbReference type="Pfam" id="PF13305">
    <property type="entry name" value="TetR_C_33"/>
    <property type="match status" value="1"/>
</dbReference>
<evidence type="ECO:0000256" key="4">
    <source>
        <dbReference type="PROSITE-ProRule" id="PRU00335"/>
    </source>
</evidence>
<dbReference type="InterPro" id="IPR009057">
    <property type="entry name" value="Homeodomain-like_sf"/>
</dbReference>
<evidence type="ECO:0000313" key="6">
    <source>
        <dbReference type="EMBL" id="PYD75074.1"/>
    </source>
</evidence>
<protein>
    <submittedName>
        <fullName evidence="6">TetR family transcriptional regulator</fullName>
    </submittedName>
</protein>
<dbReference type="RefSeq" id="WP_110531177.1">
    <property type="nucleotide sequence ID" value="NZ_NOXG01000015.1"/>
</dbReference>
<sequence>MKPAPSPKSPYHHGGLPAALLQSARHLLEKRGIGALGLRAITRHAGVSATAAAPHFGNLTGLLSTLAATGYDELADAMEAARTHGPRTVGLAYVHFALANPGLFTLMFRSDAIDRDHGQLARASARAFSCLAALADGGRAGPPGASSRAAVMAGLWGKVHGLAVLATDGLLSPLVGTKDGPATLDALVAAALR</sequence>
<dbReference type="InterPro" id="IPR001647">
    <property type="entry name" value="HTH_TetR"/>
</dbReference>
<reference evidence="6 7" key="1">
    <citation type="submission" date="2017-07" db="EMBL/GenBank/DDBJ databases">
        <title>A draft genome sequence of Komagataeibacter sp. T5K1.</title>
        <authorList>
            <person name="Skraban J."/>
            <person name="Cleenwerck I."/>
            <person name="Vandamme P."/>
            <person name="Trcek J."/>
        </authorList>
    </citation>
    <scope>NUCLEOTIDE SEQUENCE [LARGE SCALE GENOMIC DNA]</scope>
    <source>
        <strain evidence="6 7">T5K1</strain>
    </source>
</reference>
<dbReference type="SUPFAM" id="SSF46689">
    <property type="entry name" value="Homeodomain-like"/>
    <property type="match status" value="1"/>
</dbReference>
<organism evidence="6 7">
    <name type="scientific">Novacetimonas pomaceti</name>
    <dbReference type="NCBI Taxonomy" id="2021998"/>
    <lineage>
        <taxon>Bacteria</taxon>
        <taxon>Pseudomonadati</taxon>
        <taxon>Pseudomonadota</taxon>
        <taxon>Alphaproteobacteria</taxon>
        <taxon>Acetobacterales</taxon>
        <taxon>Acetobacteraceae</taxon>
        <taxon>Novacetimonas</taxon>
    </lineage>
</organism>
<keyword evidence="2 4" id="KW-0238">DNA-binding</keyword>
<proteinExistence type="predicted"/>
<name>A0A318QB73_9PROT</name>